<proteinExistence type="predicted"/>
<dbReference type="EMBL" id="VSRR010020176">
    <property type="protein sequence ID" value="MPC62896.1"/>
    <property type="molecule type" value="Genomic_DNA"/>
</dbReference>
<sequence>MAKTWHDATTHSLERWVMKETLEEIKKKNWTLRAKCDKYEMAPHEKEHSSAGKVEGAGCEIKLEELRNACK</sequence>
<comment type="caution">
    <text evidence="1">The sequence shown here is derived from an EMBL/GenBank/DDBJ whole genome shotgun (WGS) entry which is preliminary data.</text>
</comment>
<dbReference type="AlphaFoldDB" id="A0A5B7GZ53"/>
<dbReference type="Proteomes" id="UP000324222">
    <property type="component" value="Unassembled WGS sequence"/>
</dbReference>
<evidence type="ECO:0000313" key="2">
    <source>
        <dbReference type="Proteomes" id="UP000324222"/>
    </source>
</evidence>
<accession>A0A5B7GZ53</accession>
<reference evidence="1 2" key="1">
    <citation type="submission" date="2019-05" db="EMBL/GenBank/DDBJ databases">
        <title>Another draft genome of Portunus trituberculatus and its Hox gene families provides insights of decapod evolution.</title>
        <authorList>
            <person name="Jeong J.-H."/>
            <person name="Song I."/>
            <person name="Kim S."/>
            <person name="Choi T."/>
            <person name="Kim D."/>
            <person name="Ryu S."/>
            <person name="Kim W."/>
        </authorList>
    </citation>
    <scope>NUCLEOTIDE SEQUENCE [LARGE SCALE GENOMIC DNA]</scope>
    <source>
        <tissue evidence="1">Muscle</tissue>
    </source>
</reference>
<gene>
    <name evidence="1" type="ORF">E2C01_056986</name>
</gene>
<keyword evidence="2" id="KW-1185">Reference proteome</keyword>
<evidence type="ECO:0000313" key="1">
    <source>
        <dbReference type="EMBL" id="MPC62896.1"/>
    </source>
</evidence>
<organism evidence="1 2">
    <name type="scientific">Portunus trituberculatus</name>
    <name type="common">Swimming crab</name>
    <name type="synonym">Neptunus trituberculatus</name>
    <dbReference type="NCBI Taxonomy" id="210409"/>
    <lineage>
        <taxon>Eukaryota</taxon>
        <taxon>Metazoa</taxon>
        <taxon>Ecdysozoa</taxon>
        <taxon>Arthropoda</taxon>
        <taxon>Crustacea</taxon>
        <taxon>Multicrustacea</taxon>
        <taxon>Malacostraca</taxon>
        <taxon>Eumalacostraca</taxon>
        <taxon>Eucarida</taxon>
        <taxon>Decapoda</taxon>
        <taxon>Pleocyemata</taxon>
        <taxon>Brachyura</taxon>
        <taxon>Eubrachyura</taxon>
        <taxon>Portunoidea</taxon>
        <taxon>Portunidae</taxon>
        <taxon>Portuninae</taxon>
        <taxon>Portunus</taxon>
    </lineage>
</organism>
<protein>
    <submittedName>
        <fullName evidence="1">Uncharacterized protein</fullName>
    </submittedName>
</protein>
<name>A0A5B7GZ53_PORTR</name>